<evidence type="ECO:0000313" key="1">
    <source>
        <dbReference type="EMBL" id="VEU74689.1"/>
    </source>
</evidence>
<proteinExistence type="predicted"/>
<accession>A0A449B256</accession>
<evidence type="ECO:0000313" key="2">
    <source>
        <dbReference type="Proteomes" id="UP000290985"/>
    </source>
</evidence>
<dbReference type="KEGG" id="mcit:NCTC10181_00548"/>
<dbReference type="Proteomes" id="UP000290985">
    <property type="component" value="Chromosome"/>
</dbReference>
<keyword evidence="2" id="KW-1185">Reference proteome</keyword>
<dbReference type="EMBL" id="LR215036">
    <property type="protein sequence ID" value="VEU74689.1"/>
    <property type="molecule type" value="Genomic_DNA"/>
</dbReference>
<reference evidence="1 2" key="1">
    <citation type="submission" date="2019-01" db="EMBL/GenBank/DDBJ databases">
        <authorList>
            <consortium name="Pathogen Informatics"/>
        </authorList>
    </citation>
    <scope>NUCLEOTIDE SEQUENCE [LARGE SCALE GENOMIC DNA]</scope>
    <source>
        <strain evidence="1 2">NCTC10181</strain>
    </source>
</reference>
<protein>
    <submittedName>
        <fullName evidence="1">Uncharacterized protein</fullName>
    </submittedName>
</protein>
<dbReference type="OrthoDB" id="398600at2"/>
<name>A0A449B256_9BACT</name>
<sequence length="167" mass="19763">MLDKVKVHCDECNENFEFYFGLAQELEKIGWFLNNIVKTQKNLLDFNVYWNEFGSQTQHLNKIFGTNVDLKQEYDQIMNFFSDEEKQLLVLNPLIGFDLSIYPVVLESQINQAKKELLHLPIVELNFIGKKKYSRSYPGVLYIHFNEEHTLFTCPNHLKLIAKRIDE</sequence>
<gene>
    <name evidence="1" type="ORF">NCTC10181_00548</name>
</gene>
<organism evidence="1 2">
    <name type="scientific">Mycoplasmopsis citelli</name>
    <dbReference type="NCBI Taxonomy" id="171281"/>
    <lineage>
        <taxon>Bacteria</taxon>
        <taxon>Bacillati</taxon>
        <taxon>Mycoplasmatota</taxon>
        <taxon>Mycoplasmoidales</taxon>
        <taxon>Metamycoplasmataceae</taxon>
        <taxon>Mycoplasmopsis</taxon>
    </lineage>
</organism>
<dbReference type="AlphaFoldDB" id="A0A449B256"/>
<dbReference type="RefSeq" id="WP_129725496.1">
    <property type="nucleotide sequence ID" value="NZ_LR215036.1"/>
</dbReference>